<dbReference type="RefSeq" id="WP_240256226.1">
    <property type="nucleotide sequence ID" value="NZ_JAKTTI010000021.1"/>
</dbReference>
<name>A0AAW5E8G2_9BACI</name>
<comment type="caution">
    <text evidence="1">The sequence shown here is derived from an EMBL/GenBank/DDBJ whole genome shotgun (WGS) entry which is preliminary data.</text>
</comment>
<keyword evidence="2" id="KW-1185">Reference proteome</keyword>
<evidence type="ECO:0000313" key="1">
    <source>
        <dbReference type="EMBL" id="MCH1626307.1"/>
    </source>
</evidence>
<dbReference type="Proteomes" id="UP001431131">
    <property type="component" value="Unassembled WGS sequence"/>
</dbReference>
<reference evidence="1" key="1">
    <citation type="submission" date="2022-02" db="EMBL/GenBank/DDBJ databases">
        <title>Fredinandcohnia quinoae sp. nov. isolated from Chenopodium quinoa seeds.</title>
        <authorList>
            <person name="Saati-Santamaria Z."/>
            <person name="Flores-Felix J.D."/>
            <person name="Igual J.M."/>
            <person name="Velazquez E."/>
            <person name="Garcia-Fraile P."/>
            <person name="Martinez-Molina E."/>
        </authorList>
    </citation>
    <scope>NUCLEOTIDE SEQUENCE</scope>
    <source>
        <strain evidence="1">SECRCQ15</strain>
    </source>
</reference>
<protein>
    <recommendedName>
        <fullName evidence="3">AP2-like integrase N-terminal domain-containing protein</fullName>
    </recommendedName>
</protein>
<evidence type="ECO:0000313" key="2">
    <source>
        <dbReference type="Proteomes" id="UP001431131"/>
    </source>
</evidence>
<gene>
    <name evidence="1" type="ORF">MJG50_13290</name>
</gene>
<dbReference type="EMBL" id="JAKTTI010000021">
    <property type="protein sequence ID" value="MCH1626307.1"/>
    <property type="molecule type" value="Genomic_DNA"/>
</dbReference>
<organism evidence="1 2">
    <name type="scientific">Fredinandcohnia quinoae</name>
    <dbReference type="NCBI Taxonomy" id="2918902"/>
    <lineage>
        <taxon>Bacteria</taxon>
        <taxon>Bacillati</taxon>
        <taxon>Bacillota</taxon>
        <taxon>Bacilli</taxon>
        <taxon>Bacillales</taxon>
        <taxon>Bacillaceae</taxon>
        <taxon>Fredinandcohnia</taxon>
    </lineage>
</organism>
<proteinExistence type="predicted"/>
<evidence type="ECO:0008006" key="3">
    <source>
        <dbReference type="Google" id="ProtNLM"/>
    </source>
</evidence>
<dbReference type="AlphaFoldDB" id="A0AAW5E8G2"/>
<accession>A0AAW5E8G2</accession>
<sequence length="121" mass="13784">MKVVFYQAKAGDGVRKKGMRRADTYFSTPEEAASEAISLKARLDNLYENQIQWDYEGQMTGDSKRLKILRGYLGGNRKSNPFYLEILSSELSKCNPASPIIQKKLTKQDQMVIDNVIKKFA</sequence>